<evidence type="ECO:0000256" key="1">
    <source>
        <dbReference type="ARBA" id="ARBA00022723"/>
    </source>
</evidence>
<dbReference type="PROSITE" id="PS00018">
    <property type="entry name" value="EF_HAND_1"/>
    <property type="match status" value="1"/>
</dbReference>
<dbReference type="InterPro" id="IPR002048">
    <property type="entry name" value="EF_hand_dom"/>
</dbReference>
<dbReference type="EMBL" id="JPKZ01001543">
    <property type="protein sequence ID" value="KHN81317.1"/>
    <property type="molecule type" value="Genomic_DNA"/>
</dbReference>
<dbReference type="Pfam" id="PF13202">
    <property type="entry name" value="EF-hand_5"/>
    <property type="match status" value="1"/>
</dbReference>
<sequence length="235" mass="26934">MTEVLNWEVSIQPPPIDELRRSICGVFSNKWIKYTYAKFKNECPNGRMRIQEFKNLFGAYLPSRISNAYINRLFFAFSRNQETLTFQDLVETLAMLTSPSALSNAHWMMRLIKGSDDGTISYTEFKTFVRSLFHETDKEVLKNNSTASSKKSSVLLLVQKKSFSLSPIQKKSSAISGNRFIDNDVDKRAEDAFSILDRNNDGLVELEDLVDFFQREDRMDPLASCARPSGNIQNK</sequence>
<evidence type="ECO:0000313" key="6">
    <source>
        <dbReference type="Proteomes" id="UP000031036"/>
    </source>
</evidence>
<dbReference type="GO" id="GO:0005509">
    <property type="term" value="F:calcium ion binding"/>
    <property type="evidence" value="ECO:0007669"/>
    <property type="project" value="InterPro"/>
</dbReference>
<dbReference type="OrthoDB" id="191686at2759"/>
<evidence type="ECO:0000313" key="5">
    <source>
        <dbReference type="EMBL" id="KHN81317.1"/>
    </source>
</evidence>
<dbReference type="InterPro" id="IPR028846">
    <property type="entry name" value="Recoverin"/>
</dbReference>
<dbReference type="Gene3D" id="1.10.238.10">
    <property type="entry name" value="EF-hand"/>
    <property type="match status" value="1"/>
</dbReference>
<keyword evidence="3" id="KW-0106">Calcium</keyword>
<keyword evidence="2" id="KW-0677">Repeat</keyword>
<dbReference type="SUPFAM" id="SSF47473">
    <property type="entry name" value="EF-hand"/>
    <property type="match status" value="1"/>
</dbReference>
<feature type="domain" description="EF-hand" evidence="4">
    <location>
        <begin position="184"/>
        <end position="219"/>
    </location>
</feature>
<dbReference type="PANTHER" id="PTHR23055:SF171">
    <property type="entry name" value="EF-HAND DOMAIN-CONTAINING PROTEIN"/>
    <property type="match status" value="1"/>
</dbReference>
<evidence type="ECO:0000256" key="3">
    <source>
        <dbReference type="ARBA" id="ARBA00022837"/>
    </source>
</evidence>
<comment type="caution">
    <text evidence="5">The sequence shown here is derived from an EMBL/GenBank/DDBJ whole genome shotgun (WGS) entry which is preliminary data.</text>
</comment>
<dbReference type="Proteomes" id="UP000031036">
    <property type="component" value="Unassembled WGS sequence"/>
</dbReference>
<keyword evidence="6" id="KW-1185">Reference proteome</keyword>
<proteinExistence type="predicted"/>
<name>A0A0B2VIQ0_TOXCA</name>
<dbReference type="STRING" id="6265.A0A0B2VIQ0"/>
<accession>A0A0B2VIQ0</accession>
<dbReference type="InterPro" id="IPR011992">
    <property type="entry name" value="EF-hand-dom_pair"/>
</dbReference>
<dbReference type="AlphaFoldDB" id="A0A0B2VIQ0"/>
<protein>
    <submittedName>
        <fullName evidence="5">Kv channel-interacting protein 2</fullName>
    </submittedName>
</protein>
<gene>
    <name evidence="5" type="primary">KCNIP2</name>
    <name evidence="5" type="ORF">Tcan_08545</name>
</gene>
<dbReference type="PROSITE" id="PS50222">
    <property type="entry name" value="EF_HAND_2"/>
    <property type="match status" value="1"/>
</dbReference>
<evidence type="ECO:0000256" key="2">
    <source>
        <dbReference type="ARBA" id="ARBA00022737"/>
    </source>
</evidence>
<reference evidence="5 6" key="1">
    <citation type="submission" date="2014-11" db="EMBL/GenBank/DDBJ databases">
        <title>Genetic blueprint of the zoonotic pathogen Toxocara canis.</title>
        <authorList>
            <person name="Zhu X.-Q."/>
            <person name="Korhonen P.K."/>
            <person name="Cai H."/>
            <person name="Young N.D."/>
            <person name="Nejsum P."/>
            <person name="von Samson-Himmelstjerna G."/>
            <person name="Boag P.R."/>
            <person name="Tan P."/>
            <person name="Li Q."/>
            <person name="Min J."/>
            <person name="Yang Y."/>
            <person name="Wang X."/>
            <person name="Fang X."/>
            <person name="Hall R.S."/>
            <person name="Hofmann A."/>
            <person name="Sternberg P.W."/>
            <person name="Jex A.R."/>
            <person name="Gasser R.B."/>
        </authorList>
    </citation>
    <scope>NUCLEOTIDE SEQUENCE [LARGE SCALE GENOMIC DNA]</scope>
    <source>
        <strain evidence="5">PN_DK_2014</strain>
    </source>
</reference>
<organism evidence="5 6">
    <name type="scientific">Toxocara canis</name>
    <name type="common">Canine roundworm</name>
    <dbReference type="NCBI Taxonomy" id="6265"/>
    <lineage>
        <taxon>Eukaryota</taxon>
        <taxon>Metazoa</taxon>
        <taxon>Ecdysozoa</taxon>
        <taxon>Nematoda</taxon>
        <taxon>Chromadorea</taxon>
        <taxon>Rhabditida</taxon>
        <taxon>Spirurina</taxon>
        <taxon>Ascaridomorpha</taxon>
        <taxon>Ascaridoidea</taxon>
        <taxon>Toxocaridae</taxon>
        <taxon>Toxocara</taxon>
    </lineage>
</organism>
<dbReference type="PANTHER" id="PTHR23055">
    <property type="entry name" value="CALCIUM BINDING PROTEINS"/>
    <property type="match status" value="1"/>
</dbReference>
<dbReference type="InterPro" id="IPR018247">
    <property type="entry name" value="EF_Hand_1_Ca_BS"/>
</dbReference>
<dbReference type="SMART" id="SM00054">
    <property type="entry name" value="EFh"/>
    <property type="match status" value="2"/>
</dbReference>
<keyword evidence="1" id="KW-0479">Metal-binding</keyword>
<evidence type="ECO:0000259" key="4">
    <source>
        <dbReference type="PROSITE" id="PS50222"/>
    </source>
</evidence>